<dbReference type="EMBL" id="REGN01014159">
    <property type="protein sequence ID" value="RMZ92976.1"/>
    <property type="molecule type" value="Genomic_DNA"/>
</dbReference>
<feature type="non-terminal residue" evidence="1">
    <location>
        <position position="64"/>
    </location>
</feature>
<sequence>YFLGNKYLTIFLSFALKKISNHYLDLHSHKYYEIYCLKKKRIIISRLTPIFTFFHENIYYFFWN</sequence>
<keyword evidence="2" id="KW-1185">Reference proteome</keyword>
<gene>
    <name evidence="1" type="ORF">BpHYR1_008762</name>
</gene>
<evidence type="ECO:0000313" key="2">
    <source>
        <dbReference type="Proteomes" id="UP000276133"/>
    </source>
</evidence>
<dbReference type="AlphaFoldDB" id="A0A3M7P1I0"/>
<dbReference type="Proteomes" id="UP000276133">
    <property type="component" value="Unassembled WGS sequence"/>
</dbReference>
<protein>
    <submittedName>
        <fullName evidence="1">Uncharacterized protein</fullName>
    </submittedName>
</protein>
<accession>A0A3M7P1I0</accession>
<proteinExistence type="predicted"/>
<organism evidence="1 2">
    <name type="scientific">Brachionus plicatilis</name>
    <name type="common">Marine rotifer</name>
    <name type="synonym">Brachionus muelleri</name>
    <dbReference type="NCBI Taxonomy" id="10195"/>
    <lineage>
        <taxon>Eukaryota</taxon>
        <taxon>Metazoa</taxon>
        <taxon>Spiralia</taxon>
        <taxon>Gnathifera</taxon>
        <taxon>Rotifera</taxon>
        <taxon>Eurotatoria</taxon>
        <taxon>Monogononta</taxon>
        <taxon>Pseudotrocha</taxon>
        <taxon>Ploima</taxon>
        <taxon>Brachionidae</taxon>
        <taxon>Brachionus</taxon>
    </lineage>
</organism>
<comment type="caution">
    <text evidence="1">The sequence shown here is derived from an EMBL/GenBank/DDBJ whole genome shotgun (WGS) entry which is preliminary data.</text>
</comment>
<name>A0A3M7P1I0_BRAPC</name>
<feature type="non-terminal residue" evidence="1">
    <location>
        <position position="1"/>
    </location>
</feature>
<evidence type="ECO:0000313" key="1">
    <source>
        <dbReference type="EMBL" id="RMZ92976.1"/>
    </source>
</evidence>
<reference evidence="1 2" key="1">
    <citation type="journal article" date="2018" name="Sci. Rep.">
        <title>Genomic signatures of local adaptation to the degree of environmental predictability in rotifers.</title>
        <authorList>
            <person name="Franch-Gras L."/>
            <person name="Hahn C."/>
            <person name="Garcia-Roger E.M."/>
            <person name="Carmona M.J."/>
            <person name="Serra M."/>
            <person name="Gomez A."/>
        </authorList>
    </citation>
    <scope>NUCLEOTIDE SEQUENCE [LARGE SCALE GENOMIC DNA]</scope>
    <source>
        <strain evidence="1">HYR1</strain>
    </source>
</reference>